<evidence type="ECO:0000313" key="1">
    <source>
        <dbReference type="EMBL" id="EKC41272.1"/>
    </source>
</evidence>
<gene>
    <name evidence="1" type="ORF">CGI_10021507</name>
</gene>
<dbReference type="HOGENOM" id="CLU_1267975_0_0_1"/>
<dbReference type="EMBL" id="JH818934">
    <property type="protein sequence ID" value="EKC41272.1"/>
    <property type="molecule type" value="Genomic_DNA"/>
</dbReference>
<organism evidence="1">
    <name type="scientific">Magallana gigas</name>
    <name type="common">Pacific oyster</name>
    <name type="synonym">Crassostrea gigas</name>
    <dbReference type="NCBI Taxonomy" id="29159"/>
    <lineage>
        <taxon>Eukaryota</taxon>
        <taxon>Metazoa</taxon>
        <taxon>Spiralia</taxon>
        <taxon>Lophotrochozoa</taxon>
        <taxon>Mollusca</taxon>
        <taxon>Bivalvia</taxon>
        <taxon>Autobranchia</taxon>
        <taxon>Pteriomorphia</taxon>
        <taxon>Ostreida</taxon>
        <taxon>Ostreoidea</taxon>
        <taxon>Ostreidae</taxon>
        <taxon>Magallana</taxon>
    </lineage>
</organism>
<accession>K1QWJ1</accession>
<sequence length="218" mass="25547">MVSDDEFPLTQNKYRDDSRTDENSDVFLNVILDLEEETRNKANFQMNFDFKSDRFSDISDFEEDNNLLIQASQEIEKTENSKRLPIPLQERDVQEFVMNSKPFNTINKTRWAVSVFPQLWKMRCILSETKSCTKRKCMVRMLINASSSDPKNGPEELLAVRMTISNAIVDPWIYIILRKENLKKILALVQRFRKKENLPTVFFTSESNSTRTDDVSNL</sequence>
<name>K1QWJ1_MAGGI</name>
<dbReference type="InParanoid" id="K1QWJ1"/>
<dbReference type="AlphaFoldDB" id="K1QWJ1"/>
<protein>
    <submittedName>
        <fullName evidence="1">Uncharacterized protein</fullName>
    </submittedName>
</protein>
<proteinExistence type="predicted"/>
<reference evidence="1" key="1">
    <citation type="journal article" date="2012" name="Nature">
        <title>The oyster genome reveals stress adaptation and complexity of shell formation.</title>
        <authorList>
            <person name="Zhang G."/>
            <person name="Fang X."/>
            <person name="Guo X."/>
            <person name="Li L."/>
            <person name="Luo R."/>
            <person name="Xu F."/>
            <person name="Yang P."/>
            <person name="Zhang L."/>
            <person name="Wang X."/>
            <person name="Qi H."/>
            <person name="Xiong Z."/>
            <person name="Que H."/>
            <person name="Xie Y."/>
            <person name="Holland P.W."/>
            <person name="Paps J."/>
            <person name="Zhu Y."/>
            <person name="Wu F."/>
            <person name="Chen Y."/>
            <person name="Wang J."/>
            <person name="Peng C."/>
            <person name="Meng J."/>
            <person name="Yang L."/>
            <person name="Liu J."/>
            <person name="Wen B."/>
            <person name="Zhang N."/>
            <person name="Huang Z."/>
            <person name="Zhu Q."/>
            <person name="Feng Y."/>
            <person name="Mount A."/>
            <person name="Hedgecock D."/>
            <person name="Xu Z."/>
            <person name="Liu Y."/>
            <person name="Domazet-Loso T."/>
            <person name="Du Y."/>
            <person name="Sun X."/>
            <person name="Zhang S."/>
            <person name="Liu B."/>
            <person name="Cheng P."/>
            <person name="Jiang X."/>
            <person name="Li J."/>
            <person name="Fan D."/>
            <person name="Wang W."/>
            <person name="Fu W."/>
            <person name="Wang T."/>
            <person name="Wang B."/>
            <person name="Zhang J."/>
            <person name="Peng Z."/>
            <person name="Li Y."/>
            <person name="Li N."/>
            <person name="Wang J."/>
            <person name="Chen M."/>
            <person name="He Y."/>
            <person name="Tan F."/>
            <person name="Song X."/>
            <person name="Zheng Q."/>
            <person name="Huang R."/>
            <person name="Yang H."/>
            <person name="Du X."/>
            <person name="Chen L."/>
            <person name="Yang M."/>
            <person name="Gaffney P.M."/>
            <person name="Wang S."/>
            <person name="Luo L."/>
            <person name="She Z."/>
            <person name="Ming Y."/>
            <person name="Huang W."/>
            <person name="Zhang S."/>
            <person name="Huang B."/>
            <person name="Zhang Y."/>
            <person name="Qu T."/>
            <person name="Ni P."/>
            <person name="Miao G."/>
            <person name="Wang J."/>
            <person name="Wang Q."/>
            <person name="Steinberg C.E."/>
            <person name="Wang H."/>
            <person name="Li N."/>
            <person name="Qian L."/>
            <person name="Zhang G."/>
            <person name="Li Y."/>
            <person name="Yang H."/>
            <person name="Liu X."/>
            <person name="Wang J."/>
            <person name="Yin Y."/>
            <person name="Wang J."/>
        </authorList>
    </citation>
    <scope>NUCLEOTIDE SEQUENCE [LARGE SCALE GENOMIC DNA]</scope>
    <source>
        <strain evidence="1">05x7-T-G4-1.051#20</strain>
    </source>
</reference>